<evidence type="ECO:0000313" key="2">
    <source>
        <dbReference type="Proteomes" id="UP000658720"/>
    </source>
</evidence>
<evidence type="ECO:0000313" key="1">
    <source>
        <dbReference type="EMBL" id="MBE9253968.1"/>
    </source>
</evidence>
<proteinExistence type="predicted"/>
<reference evidence="1 2" key="1">
    <citation type="submission" date="2020-10" db="EMBL/GenBank/DDBJ databases">
        <authorList>
            <person name="Castelo-Branco R."/>
            <person name="Eusebio N."/>
            <person name="Adriana R."/>
            <person name="Vieira A."/>
            <person name="Brugerolle De Fraissinette N."/>
            <person name="Rezende De Castro R."/>
            <person name="Schneider M.P."/>
            <person name="Vasconcelos V."/>
            <person name="Leao P.N."/>
        </authorList>
    </citation>
    <scope>NUCLEOTIDE SEQUENCE [LARGE SCALE GENOMIC DNA]</scope>
    <source>
        <strain evidence="1 2">LEGE 00031</strain>
    </source>
</reference>
<organism evidence="1 2">
    <name type="scientific">Synechocystis salina LEGE 00031</name>
    <dbReference type="NCBI Taxonomy" id="1828736"/>
    <lineage>
        <taxon>Bacteria</taxon>
        <taxon>Bacillati</taxon>
        <taxon>Cyanobacteriota</taxon>
        <taxon>Cyanophyceae</taxon>
        <taxon>Synechococcales</taxon>
        <taxon>Merismopediaceae</taxon>
        <taxon>Synechocystis</taxon>
    </lineage>
</organism>
<dbReference type="EMBL" id="JADEVV010000021">
    <property type="protein sequence ID" value="MBE9253968.1"/>
    <property type="molecule type" value="Genomic_DNA"/>
</dbReference>
<sequence>MAMSRRLAVKVERPDSQQLTAEETQELAYLRTLIEQAVADGVVTKEEESNIRARVLHSKPRYELLSQELAMYRELVTSKVNAGLLAGEIFTDF</sequence>
<accession>A0ABR9VSV0</accession>
<name>A0ABR9VSV0_9SYNC</name>
<comment type="caution">
    <text evidence="1">The sequence shown here is derived from an EMBL/GenBank/DDBJ whole genome shotgun (WGS) entry which is preliminary data.</text>
</comment>
<dbReference type="Proteomes" id="UP000658720">
    <property type="component" value="Unassembled WGS sequence"/>
</dbReference>
<keyword evidence="2" id="KW-1185">Reference proteome</keyword>
<gene>
    <name evidence="1" type="ORF">IQ217_08940</name>
</gene>
<protein>
    <submittedName>
        <fullName evidence="1">Uncharacterized protein</fullName>
    </submittedName>
</protein>